<dbReference type="EMBL" id="MU074683">
    <property type="protein sequence ID" value="KAF5825227.1"/>
    <property type="molecule type" value="Genomic_DNA"/>
</dbReference>
<keyword evidence="3" id="KW-1185">Reference proteome</keyword>
<evidence type="ECO:0008006" key="4">
    <source>
        <dbReference type="Google" id="ProtNLM"/>
    </source>
</evidence>
<reference evidence="2" key="1">
    <citation type="submission" date="2017-08" db="EMBL/GenBank/DDBJ databases">
        <authorList>
            <person name="Polle J.E."/>
            <person name="Barry K."/>
            <person name="Cushman J."/>
            <person name="Schmutz J."/>
            <person name="Tran D."/>
            <person name="Hathwaick L.T."/>
            <person name="Yim W.C."/>
            <person name="Jenkins J."/>
            <person name="Mckie-Krisberg Z.M."/>
            <person name="Prochnik S."/>
            <person name="Lindquist E."/>
            <person name="Dockter R.B."/>
            <person name="Adam C."/>
            <person name="Molina H."/>
            <person name="Bunkerborg J."/>
            <person name="Jin E."/>
            <person name="Buchheim M."/>
            <person name="Magnuson J."/>
        </authorList>
    </citation>
    <scope>NUCLEOTIDE SEQUENCE</scope>
    <source>
        <strain evidence="2">CCAP 19/18</strain>
    </source>
</reference>
<feature type="region of interest" description="Disordered" evidence="1">
    <location>
        <begin position="136"/>
        <end position="159"/>
    </location>
</feature>
<proteinExistence type="predicted"/>
<accession>A0ABQ7FS51</accession>
<protein>
    <recommendedName>
        <fullName evidence="4">Encoded protein</fullName>
    </recommendedName>
</protein>
<gene>
    <name evidence="2" type="ORF">DUNSADRAFT_13383</name>
</gene>
<dbReference type="Proteomes" id="UP000815325">
    <property type="component" value="Unassembled WGS sequence"/>
</dbReference>
<sequence length="159" mass="17040">MCLPFCATAQVQAQRSATVADNWEEEANVGAVDASVASVRPTLDLREPNMWGALEQVEEDGEVAEEGSRQGAEQAVGNQGKESQKEREEGQSVVARSEDKDIVPEKVEVPDKVEVPSRVDVPDKVEVPGKVEVIDRNGDKVVDNGDVAATRSAQEARGG</sequence>
<comment type="caution">
    <text evidence="2">The sequence shown here is derived from an EMBL/GenBank/DDBJ whole genome shotgun (WGS) entry which is preliminary data.</text>
</comment>
<feature type="region of interest" description="Disordered" evidence="1">
    <location>
        <begin position="58"/>
        <end position="104"/>
    </location>
</feature>
<name>A0ABQ7FS51_DUNSA</name>
<organism evidence="2 3">
    <name type="scientific">Dunaliella salina</name>
    <name type="common">Green alga</name>
    <name type="synonym">Protococcus salinus</name>
    <dbReference type="NCBI Taxonomy" id="3046"/>
    <lineage>
        <taxon>Eukaryota</taxon>
        <taxon>Viridiplantae</taxon>
        <taxon>Chlorophyta</taxon>
        <taxon>core chlorophytes</taxon>
        <taxon>Chlorophyceae</taxon>
        <taxon>CS clade</taxon>
        <taxon>Chlamydomonadales</taxon>
        <taxon>Dunaliellaceae</taxon>
        <taxon>Dunaliella</taxon>
    </lineage>
</organism>
<evidence type="ECO:0000313" key="2">
    <source>
        <dbReference type="EMBL" id="KAF5825227.1"/>
    </source>
</evidence>
<evidence type="ECO:0000256" key="1">
    <source>
        <dbReference type="SAM" id="MobiDB-lite"/>
    </source>
</evidence>
<feature type="compositionally biased region" description="Basic and acidic residues" evidence="1">
    <location>
        <begin position="82"/>
        <end position="104"/>
    </location>
</feature>
<evidence type="ECO:0000313" key="3">
    <source>
        <dbReference type="Proteomes" id="UP000815325"/>
    </source>
</evidence>